<evidence type="ECO:0000313" key="4">
    <source>
        <dbReference type="Proteomes" id="UP000796880"/>
    </source>
</evidence>
<dbReference type="EMBL" id="VOIH02000008">
    <property type="protein sequence ID" value="KAF3440663.1"/>
    <property type="molecule type" value="Genomic_DNA"/>
</dbReference>
<dbReference type="SUPFAM" id="SSF55277">
    <property type="entry name" value="GYF domain"/>
    <property type="match status" value="2"/>
</dbReference>
<evidence type="ECO:0000256" key="1">
    <source>
        <dbReference type="SAM" id="MobiDB-lite"/>
    </source>
</evidence>
<dbReference type="PANTHER" id="PTHR46851">
    <property type="entry name" value="OS01G0884500 PROTEIN"/>
    <property type="match status" value="1"/>
</dbReference>
<feature type="compositionally biased region" description="Polar residues" evidence="1">
    <location>
        <begin position="40"/>
        <end position="53"/>
    </location>
</feature>
<dbReference type="Gene3D" id="3.30.1490.40">
    <property type="match status" value="2"/>
</dbReference>
<reference evidence="3" key="1">
    <citation type="submission" date="2020-03" db="EMBL/GenBank/DDBJ databases">
        <title>A high-quality chromosome-level genome assembly of a woody plant with both climbing and erect habits, Rhamnella rubrinervis.</title>
        <authorList>
            <person name="Lu Z."/>
            <person name="Yang Y."/>
            <person name="Zhu X."/>
            <person name="Sun Y."/>
        </authorList>
    </citation>
    <scope>NUCLEOTIDE SEQUENCE</scope>
    <source>
        <strain evidence="3">BYM</strain>
        <tissue evidence="3">Leaf</tissue>
    </source>
</reference>
<feature type="compositionally biased region" description="Polar residues" evidence="1">
    <location>
        <begin position="160"/>
        <end position="181"/>
    </location>
</feature>
<dbReference type="OrthoDB" id="6415790at2759"/>
<gene>
    <name evidence="3" type="ORF">FNV43_RR18947</name>
</gene>
<organism evidence="3 4">
    <name type="scientific">Rhamnella rubrinervis</name>
    <dbReference type="NCBI Taxonomy" id="2594499"/>
    <lineage>
        <taxon>Eukaryota</taxon>
        <taxon>Viridiplantae</taxon>
        <taxon>Streptophyta</taxon>
        <taxon>Embryophyta</taxon>
        <taxon>Tracheophyta</taxon>
        <taxon>Spermatophyta</taxon>
        <taxon>Magnoliopsida</taxon>
        <taxon>eudicotyledons</taxon>
        <taxon>Gunneridae</taxon>
        <taxon>Pentapetalae</taxon>
        <taxon>rosids</taxon>
        <taxon>fabids</taxon>
        <taxon>Rosales</taxon>
        <taxon>Rhamnaceae</taxon>
        <taxon>rhamnoid group</taxon>
        <taxon>Rhamneae</taxon>
        <taxon>Rhamnella</taxon>
    </lineage>
</organism>
<protein>
    <recommendedName>
        <fullName evidence="2">GYF domain-containing protein</fullName>
    </recommendedName>
</protein>
<dbReference type="InterPro" id="IPR045894">
    <property type="entry name" value="At5g08430-like"/>
</dbReference>
<feature type="region of interest" description="Disordered" evidence="1">
    <location>
        <begin position="160"/>
        <end position="209"/>
    </location>
</feature>
<feature type="compositionally biased region" description="Basic and acidic residues" evidence="1">
    <location>
        <begin position="183"/>
        <end position="193"/>
    </location>
</feature>
<sequence length="382" mass="42602">MNELPEVIADVEEPEPAFEDSSRKVRQGPDSFPESPVGRASQTPSSNLGSETFSCPNGKTDVADFVLVYPFAHLAAVAPGMKNDCNVSLNGVENQSIGFVAIELPQRSRVHAYEVQGDILRRKLYESALEKKKSCTKSLHTEELQRKPLLFAYESPPNLTHQQQHQFSSDTGGKEQNQLTDIQKGEARNKSSETVELTRPSGDDQDRKVAHENPTCAEWHIIDPHDGEIMGPYSLSMLKQWNDIISCELKYKVCKTGQRQEDAIFLTDAIDQFDYDIGGKGQDQATAIKKREVKTKSSKMIELIELSDDDEDCKVANENPTCAVWHIVGPRGEIMGPYSLSVLKQWSDSSPHKLKSKVWKTGQSQKEAIFLSDAISQVFSNS</sequence>
<accession>A0A8K0E4P9</accession>
<evidence type="ECO:0000259" key="2">
    <source>
        <dbReference type="PROSITE" id="PS50829"/>
    </source>
</evidence>
<comment type="caution">
    <text evidence="3">The sequence shown here is derived from an EMBL/GenBank/DDBJ whole genome shotgun (WGS) entry which is preliminary data.</text>
</comment>
<evidence type="ECO:0000313" key="3">
    <source>
        <dbReference type="EMBL" id="KAF3440663.1"/>
    </source>
</evidence>
<dbReference type="PROSITE" id="PS50829">
    <property type="entry name" value="GYF"/>
    <property type="match status" value="1"/>
</dbReference>
<dbReference type="Proteomes" id="UP000796880">
    <property type="component" value="Unassembled WGS sequence"/>
</dbReference>
<proteinExistence type="predicted"/>
<keyword evidence="4" id="KW-1185">Reference proteome</keyword>
<feature type="region of interest" description="Disordered" evidence="1">
    <location>
        <begin position="1"/>
        <end position="53"/>
    </location>
</feature>
<dbReference type="AlphaFoldDB" id="A0A8K0E4P9"/>
<name>A0A8K0E4P9_9ROSA</name>
<dbReference type="InterPro" id="IPR003169">
    <property type="entry name" value="GYF"/>
</dbReference>
<dbReference type="PANTHER" id="PTHR46851:SF23">
    <property type="entry name" value="SWIB_MDM2 DOMAIN-CONTAINING PROTEIN"/>
    <property type="match status" value="1"/>
</dbReference>
<feature type="domain" description="GYF" evidence="2">
    <location>
        <begin position="322"/>
        <end position="376"/>
    </location>
</feature>
<feature type="compositionally biased region" description="Acidic residues" evidence="1">
    <location>
        <begin position="9"/>
        <end position="18"/>
    </location>
</feature>
<dbReference type="InterPro" id="IPR035445">
    <property type="entry name" value="GYF-like_dom_sf"/>
</dbReference>